<dbReference type="Proteomes" id="UP001595969">
    <property type="component" value="Unassembled WGS sequence"/>
</dbReference>
<accession>A0ABV9MWZ4</accession>
<keyword evidence="2" id="KW-0378">Hydrolase</keyword>
<keyword evidence="2" id="KW-0255">Endonuclease</keyword>
<sequence>MKLRIGTFNVAAGLQPDTQALAQLLAAQKLQIVGLQEIDQKSKRNPKEMLQEIAGAHFNEAFFQATLTFTDGGEYGVASVSQFTAQTYEARTYQITGEEKRVFQFLTFELSPGKRLGFYNTHLSFETPTIRAKQVAELKKHLKTHPCEWVVIVGDFNFDQSYDEWALFEGFQWCNGGENPWQDTFLAPDETMQVFAIDNILTTPNVTIKQIQKIDTKYSDHALLWAELDFQI</sequence>
<organism evidence="2 3">
    <name type="scientific">Enterococcus lemanii</name>
    <dbReference type="NCBI Taxonomy" id="1159752"/>
    <lineage>
        <taxon>Bacteria</taxon>
        <taxon>Bacillati</taxon>
        <taxon>Bacillota</taxon>
        <taxon>Bacilli</taxon>
        <taxon>Lactobacillales</taxon>
        <taxon>Enterococcaceae</taxon>
        <taxon>Enterococcus</taxon>
    </lineage>
</organism>
<proteinExistence type="predicted"/>
<feature type="domain" description="Endonuclease/exonuclease/phosphatase" evidence="1">
    <location>
        <begin position="6"/>
        <end position="221"/>
    </location>
</feature>
<evidence type="ECO:0000259" key="1">
    <source>
        <dbReference type="Pfam" id="PF03372"/>
    </source>
</evidence>
<dbReference type="InterPro" id="IPR005135">
    <property type="entry name" value="Endo/exonuclease/phosphatase"/>
</dbReference>
<evidence type="ECO:0000313" key="3">
    <source>
        <dbReference type="Proteomes" id="UP001595969"/>
    </source>
</evidence>
<dbReference type="GO" id="GO:0004519">
    <property type="term" value="F:endonuclease activity"/>
    <property type="evidence" value="ECO:0007669"/>
    <property type="project" value="UniProtKB-KW"/>
</dbReference>
<gene>
    <name evidence="2" type="ORF">ACFO5I_05085</name>
</gene>
<protein>
    <submittedName>
        <fullName evidence="2">Endonuclease/exonuclease/phosphatase family protein</fullName>
    </submittedName>
</protein>
<dbReference type="Pfam" id="PF03372">
    <property type="entry name" value="Exo_endo_phos"/>
    <property type="match status" value="1"/>
</dbReference>
<keyword evidence="3" id="KW-1185">Reference proteome</keyword>
<dbReference type="InterPro" id="IPR051916">
    <property type="entry name" value="GPI-anchor_lipid_remodeler"/>
</dbReference>
<dbReference type="SUPFAM" id="SSF56219">
    <property type="entry name" value="DNase I-like"/>
    <property type="match status" value="1"/>
</dbReference>
<keyword evidence="2" id="KW-0540">Nuclease</keyword>
<name>A0ABV9MWZ4_9ENTE</name>
<evidence type="ECO:0000313" key="2">
    <source>
        <dbReference type="EMBL" id="MFC4719098.1"/>
    </source>
</evidence>
<dbReference type="PANTHER" id="PTHR14859:SF15">
    <property type="entry name" value="ENDONUCLEASE_EXONUCLEASE_PHOSPHATASE DOMAIN-CONTAINING PROTEIN"/>
    <property type="match status" value="1"/>
</dbReference>
<dbReference type="InterPro" id="IPR036691">
    <property type="entry name" value="Endo/exonu/phosph_ase_sf"/>
</dbReference>
<dbReference type="EMBL" id="JBHSGS010000029">
    <property type="protein sequence ID" value="MFC4719098.1"/>
    <property type="molecule type" value="Genomic_DNA"/>
</dbReference>
<comment type="caution">
    <text evidence="2">The sequence shown here is derived from an EMBL/GenBank/DDBJ whole genome shotgun (WGS) entry which is preliminary data.</text>
</comment>
<dbReference type="Gene3D" id="3.60.10.10">
    <property type="entry name" value="Endonuclease/exonuclease/phosphatase"/>
    <property type="match status" value="1"/>
</dbReference>
<dbReference type="RefSeq" id="WP_204654300.1">
    <property type="nucleotide sequence ID" value="NZ_JAFBFD010000024.1"/>
</dbReference>
<dbReference type="PANTHER" id="PTHR14859">
    <property type="entry name" value="CALCOFLUOR WHITE HYPERSENSITIVE PROTEIN PRECURSOR"/>
    <property type="match status" value="1"/>
</dbReference>
<reference evidence="3" key="1">
    <citation type="journal article" date="2019" name="Int. J. Syst. Evol. Microbiol.">
        <title>The Global Catalogue of Microorganisms (GCM) 10K type strain sequencing project: providing services to taxonomists for standard genome sequencing and annotation.</title>
        <authorList>
            <consortium name="The Broad Institute Genomics Platform"/>
            <consortium name="The Broad Institute Genome Sequencing Center for Infectious Disease"/>
            <person name="Wu L."/>
            <person name="Ma J."/>
        </authorList>
    </citation>
    <scope>NUCLEOTIDE SEQUENCE [LARGE SCALE GENOMIC DNA]</scope>
    <source>
        <strain evidence="3">CGMCC 1.19032</strain>
    </source>
</reference>